<evidence type="ECO:0000313" key="2">
    <source>
        <dbReference type="EMBL" id="CAI9161522.1"/>
    </source>
</evidence>
<evidence type="ECO:0000256" key="1">
    <source>
        <dbReference type="SAM" id="MobiDB-lite"/>
    </source>
</evidence>
<reference evidence="2" key="1">
    <citation type="submission" date="2023-04" db="EMBL/GenBank/DDBJ databases">
        <authorList>
            <consortium name="ELIXIR-Norway"/>
        </authorList>
    </citation>
    <scope>NUCLEOTIDE SEQUENCE [LARGE SCALE GENOMIC DNA]</scope>
</reference>
<protein>
    <submittedName>
        <fullName evidence="2">Uncharacterized protein</fullName>
    </submittedName>
</protein>
<feature type="region of interest" description="Disordered" evidence="1">
    <location>
        <begin position="122"/>
        <end position="154"/>
    </location>
</feature>
<proteinExistence type="predicted"/>
<sequence length="292" mass="31416">MQKTANGPGPVPGCRRLPTARAQSHRDVTGALTLLSEGPTTTPRFRGPSACRSYRVYRRPRSLWGALTLPDPVCEDAVRRQPLILPPTPPPLSRVSTWPSRGSRTARIRHVRACRSHVAAALGGGAAHAGAPEPPRHAPRARKSSPDFPRPGRTRALFLPCGLRAASQGKGRNGVSRAHKSGVGYRESSGARENGFTKRWLHLSQGKGGFASADVGGASKGGTVTGSREEGHGRIAASLPFLDQQYSREQETEAPPFLGRKLLHHGSAERNANEALEVGSRKGQEQKQRRDL</sequence>
<feature type="compositionally biased region" description="Polar residues" evidence="1">
    <location>
        <begin position="94"/>
        <end position="103"/>
    </location>
</feature>
<gene>
    <name evidence="2" type="ORF">MRATA1EN1_LOCUS10484</name>
</gene>
<keyword evidence="3" id="KW-1185">Reference proteome</keyword>
<feature type="region of interest" description="Disordered" evidence="1">
    <location>
        <begin position="85"/>
        <end position="104"/>
    </location>
</feature>
<feature type="compositionally biased region" description="Basic and acidic residues" evidence="1">
    <location>
        <begin position="279"/>
        <end position="292"/>
    </location>
</feature>
<feature type="region of interest" description="Disordered" evidence="1">
    <location>
        <begin position="1"/>
        <end position="25"/>
    </location>
</feature>
<dbReference type="EMBL" id="OX459956">
    <property type="protein sequence ID" value="CAI9161522.1"/>
    <property type="molecule type" value="Genomic_DNA"/>
</dbReference>
<organism evidence="2 3">
    <name type="scientific">Rangifer tarandus platyrhynchus</name>
    <name type="common">Svalbard reindeer</name>
    <dbReference type="NCBI Taxonomy" id="3082113"/>
    <lineage>
        <taxon>Eukaryota</taxon>
        <taxon>Metazoa</taxon>
        <taxon>Chordata</taxon>
        <taxon>Craniata</taxon>
        <taxon>Vertebrata</taxon>
        <taxon>Euteleostomi</taxon>
        <taxon>Mammalia</taxon>
        <taxon>Eutheria</taxon>
        <taxon>Laurasiatheria</taxon>
        <taxon>Artiodactyla</taxon>
        <taxon>Ruminantia</taxon>
        <taxon>Pecora</taxon>
        <taxon>Cervidae</taxon>
        <taxon>Odocoileinae</taxon>
        <taxon>Rangifer</taxon>
    </lineage>
</organism>
<dbReference type="Proteomes" id="UP001176941">
    <property type="component" value="Chromosome 20"/>
</dbReference>
<accession>A0ABN8YIY7</accession>
<feature type="region of interest" description="Disordered" evidence="1">
    <location>
        <begin position="167"/>
        <end position="191"/>
    </location>
</feature>
<evidence type="ECO:0000313" key="3">
    <source>
        <dbReference type="Proteomes" id="UP001176941"/>
    </source>
</evidence>
<name>A0ABN8YIY7_RANTA</name>
<feature type="region of interest" description="Disordered" evidence="1">
    <location>
        <begin position="246"/>
        <end position="292"/>
    </location>
</feature>